<dbReference type="InterPro" id="IPR049304">
    <property type="entry name" value="Gly_rich_dom"/>
</dbReference>
<sequence length="350" mass="32652">MPRKVFTAGEVLAASDVNTFLMNQAVMTFAGSAARSSAIPSPTEGMVTYLADADTFQFYNGTAYASLAPSVPTMEFLVIGGGGGGARIGGSEPGGGGGAGGYRTNVVGQLTGGSATAEPAEPYLLNVAYRLTVGAGGASVAADYSPGNIGNRSVLGTITSQGGGGGRTRFTGDNATGGGGGGGNHHHTARGLGIVGEGFNGGTGPGANNIWGSAGGGGAGALGVSTTTTTGGAGGAGLSSNITGSATNRGGGGGGGGQVGAGAGGLGGGGAGATPNNNGTAGQANTGGGGGATTNSTSGAGGSGIVIFSVLPTTTVTFSAGVTQSSATVNGRRVYTVTATSTTSETVTFS</sequence>
<feature type="compositionally biased region" description="Low complexity" evidence="1">
    <location>
        <begin position="274"/>
        <end position="284"/>
    </location>
</feature>
<accession>A0A6J5N605</accession>
<gene>
    <name evidence="3" type="ORF">UFOVP631_43</name>
</gene>
<dbReference type="Pfam" id="PF21722">
    <property type="entry name" value="Gly_rich_2"/>
    <property type="match status" value="1"/>
</dbReference>
<feature type="domain" description="Glycine-rich" evidence="2">
    <location>
        <begin position="66"/>
        <end position="309"/>
    </location>
</feature>
<feature type="region of interest" description="Disordered" evidence="1">
    <location>
        <begin position="274"/>
        <end position="296"/>
    </location>
</feature>
<dbReference type="EMBL" id="LR796611">
    <property type="protein sequence ID" value="CAB4154303.1"/>
    <property type="molecule type" value="Genomic_DNA"/>
</dbReference>
<proteinExistence type="predicted"/>
<name>A0A6J5N605_9CAUD</name>
<evidence type="ECO:0000313" key="3">
    <source>
        <dbReference type="EMBL" id="CAB4154303.1"/>
    </source>
</evidence>
<reference evidence="3" key="1">
    <citation type="submission" date="2020-04" db="EMBL/GenBank/DDBJ databases">
        <authorList>
            <person name="Chiriac C."/>
            <person name="Salcher M."/>
            <person name="Ghai R."/>
            <person name="Kavagutti S V."/>
        </authorList>
    </citation>
    <scope>NUCLEOTIDE SEQUENCE</scope>
</reference>
<protein>
    <recommendedName>
        <fullName evidence="2">Glycine-rich domain-containing protein</fullName>
    </recommendedName>
</protein>
<evidence type="ECO:0000259" key="2">
    <source>
        <dbReference type="Pfam" id="PF21722"/>
    </source>
</evidence>
<evidence type="ECO:0000256" key="1">
    <source>
        <dbReference type="SAM" id="MobiDB-lite"/>
    </source>
</evidence>
<organism evidence="3">
    <name type="scientific">uncultured Caudovirales phage</name>
    <dbReference type="NCBI Taxonomy" id="2100421"/>
    <lineage>
        <taxon>Viruses</taxon>
        <taxon>Duplodnaviria</taxon>
        <taxon>Heunggongvirae</taxon>
        <taxon>Uroviricota</taxon>
        <taxon>Caudoviricetes</taxon>
        <taxon>Peduoviridae</taxon>
        <taxon>Maltschvirus</taxon>
        <taxon>Maltschvirus maltsch</taxon>
    </lineage>
</organism>